<organism evidence="4 6">
    <name type="scientific">Streptomyces fulvorobeus</name>
    <dbReference type="NCBI Taxonomy" id="284028"/>
    <lineage>
        <taxon>Bacteria</taxon>
        <taxon>Bacillati</taxon>
        <taxon>Actinomycetota</taxon>
        <taxon>Actinomycetes</taxon>
        <taxon>Kitasatosporales</taxon>
        <taxon>Streptomycetaceae</taxon>
        <taxon>Streptomyces</taxon>
    </lineage>
</organism>
<sequence length="433" mass="43308">MRINGTMLRGLTSTATAFAAMAALTASQAPGFPGQPLNGKRTAAQDGVVWTEAPDDDAYHTELPPLRTPQPPAAVAGPAPGGTGPVDVRARAEAGIPATVLAAYRAAEDALGRSDPGCNLPWQLLAAIGKVESGQASGGRVDSAGTTLGSILGPVLNGVGFADIRDTDDGAYDGDTRYDRAVGPMQFIPSTWARWGKDGNRDGRRDPDNIYDASLAAGHYLCAGTRNLNEPGDLDRAILSYNHSDTYLRTVLSWLAYYRQGTHPVADGEGRVPQSPGPGGPVVPKVPVGGPGSPAKPSGGGPDGPGGAGGGIVVGPQPTTPPPRPTPSVPGRPPRPGPAPTEPGPTGPGPDPTETGSPGPGPSPADPVTPPVTPSPTTPPPSPSPDPGTTAPPCPSDSPSPDPTDPTDPTDSTAPGTETPAPDPCAGTAASAA</sequence>
<accession>A0A7J0CEY7</accession>
<dbReference type="RefSeq" id="WP_173316767.1">
    <property type="nucleotide sequence ID" value="NZ_BAAAUE010000013.1"/>
</dbReference>
<dbReference type="PANTHER" id="PTHR30163:SF8">
    <property type="entry name" value="LYTIC MUREIN TRANSGLYCOSYLASE"/>
    <property type="match status" value="1"/>
</dbReference>
<dbReference type="InterPro" id="IPR043426">
    <property type="entry name" value="MltB-like"/>
</dbReference>
<dbReference type="SUPFAM" id="SSF53955">
    <property type="entry name" value="Lysozyme-like"/>
    <property type="match status" value="1"/>
</dbReference>
<evidence type="ECO:0000256" key="2">
    <source>
        <dbReference type="SAM" id="SignalP"/>
    </source>
</evidence>
<evidence type="ECO:0000313" key="5">
    <source>
        <dbReference type="EMBL" id="NYE43983.1"/>
    </source>
</evidence>
<dbReference type="Proteomes" id="UP000530403">
    <property type="component" value="Unassembled WGS sequence"/>
</dbReference>
<feature type="region of interest" description="Disordered" evidence="1">
    <location>
        <begin position="266"/>
        <end position="433"/>
    </location>
</feature>
<feature type="compositionally biased region" description="Low complexity" evidence="1">
    <location>
        <begin position="282"/>
        <end position="297"/>
    </location>
</feature>
<dbReference type="EMBL" id="BLWC01000001">
    <property type="protein sequence ID" value="GFN00484.1"/>
    <property type="molecule type" value="Genomic_DNA"/>
</dbReference>
<keyword evidence="6" id="KW-1185">Reference proteome</keyword>
<feature type="domain" description="Transglycosylase SLT" evidence="3">
    <location>
        <begin position="181"/>
        <end position="221"/>
    </location>
</feature>
<protein>
    <submittedName>
        <fullName evidence="5">Membrane-bound lytic murein transglycosylase B</fullName>
    </submittedName>
</protein>
<evidence type="ECO:0000313" key="7">
    <source>
        <dbReference type="Proteomes" id="UP000530403"/>
    </source>
</evidence>
<dbReference type="GO" id="GO:0009253">
    <property type="term" value="P:peptidoglycan catabolic process"/>
    <property type="evidence" value="ECO:0007669"/>
    <property type="project" value="TreeGrafter"/>
</dbReference>
<feature type="compositionally biased region" description="Pro residues" evidence="1">
    <location>
        <begin position="318"/>
        <end position="351"/>
    </location>
</feature>
<feature type="chain" id="PRO_5038255638" evidence="2">
    <location>
        <begin position="23"/>
        <end position="433"/>
    </location>
</feature>
<dbReference type="EMBL" id="JACCCF010000001">
    <property type="protein sequence ID" value="NYE43983.1"/>
    <property type="molecule type" value="Genomic_DNA"/>
</dbReference>
<dbReference type="PRINTS" id="PR01217">
    <property type="entry name" value="PRICHEXTENSN"/>
</dbReference>
<feature type="compositionally biased region" description="Pro residues" evidence="1">
    <location>
        <begin position="359"/>
        <end position="406"/>
    </location>
</feature>
<dbReference type="InterPro" id="IPR031304">
    <property type="entry name" value="SLT_2"/>
</dbReference>
<feature type="signal peptide" evidence="2">
    <location>
        <begin position="1"/>
        <end position="22"/>
    </location>
</feature>
<dbReference type="Gene3D" id="1.10.530.10">
    <property type="match status" value="1"/>
</dbReference>
<dbReference type="InterPro" id="IPR023346">
    <property type="entry name" value="Lysozyme-like_dom_sf"/>
</dbReference>
<proteinExistence type="predicted"/>
<feature type="compositionally biased region" description="Gly residues" evidence="1">
    <location>
        <begin position="298"/>
        <end position="313"/>
    </location>
</feature>
<gene>
    <name evidence="5" type="ORF">HEB29_004994</name>
    <name evidence="4" type="ORF">Sfulv_52940</name>
</gene>
<feature type="region of interest" description="Disordered" evidence="1">
    <location>
        <begin position="56"/>
        <end position="84"/>
    </location>
</feature>
<evidence type="ECO:0000313" key="6">
    <source>
        <dbReference type="Proteomes" id="UP000498980"/>
    </source>
</evidence>
<dbReference type="CDD" id="cd13399">
    <property type="entry name" value="Slt35-like"/>
    <property type="match status" value="1"/>
</dbReference>
<reference evidence="5 7" key="2">
    <citation type="submission" date="2020-07" db="EMBL/GenBank/DDBJ databases">
        <title>Sequencing the genomes of 1000 actinobacteria strains.</title>
        <authorList>
            <person name="Klenk H.-P."/>
        </authorList>
    </citation>
    <scope>NUCLEOTIDE SEQUENCE [LARGE SCALE GENOMIC DNA]</scope>
    <source>
        <strain evidence="5 7">DSM 41455</strain>
    </source>
</reference>
<name>A0A7J0CEY7_9ACTN</name>
<evidence type="ECO:0000313" key="4">
    <source>
        <dbReference type="EMBL" id="GFN00484.1"/>
    </source>
</evidence>
<dbReference type="GO" id="GO:0008933">
    <property type="term" value="F:peptidoglycan lytic transglycosylase activity"/>
    <property type="evidence" value="ECO:0007669"/>
    <property type="project" value="TreeGrafter"/>
</dbReference>
<dbReference type="Proteomes" id="UP000498980">
    <property type="component" value="Unassembled WGS sequence"/>
</dbReference>
<dbReference type="Pfam" id="PF13406">
    <property type="entry name" value="SLT_2"/>
    <property type="match status" value="1"/>
</dbReference>
<dbReference type="AlphaFoldDB" id="A0A7J0CEY7"/>
<reference evidence="4 6" key="1">
    <citation type="submission" date="2020-05" db="EMBL/GenBank/DDBJ databases">
        <title>Whole genome shotgun sequence of Streptomyces fulvorobeus NBRC 15897.</title>
        <authorList>
            <person name="Komaki H."/>
            <person name="Tamura T."/>
        </authorList>
    </citation>
    <scope>NUCLEOTIDE SEQUENCE [LARGE SCALE GENOMIC DNA]</scope>
    <source>
        <strain evidence="4 6">NBRC 15897</strain>
    </source>
</reference>
<comment type="caution">
    <text evidence="4">The sequence shown here is derived from an EMBL/GenBank/DDBJ whole genome shotgun (WGS) entry which is preliminary data.</text>
</comment>
<dbReference type="PANTHER" id="PTHR30163">
    <property type="entry name" value="MEMBRANE-BOUND LYTIC MUREIN TRANSGLYCOSYLASE B"/>
    <property type="match status" value="1"/>
</dbReference>
<keyword evidence="2" id="KW-0732">Signal</keyword>
<evidence type="ECO:0000256" key="1">
    <source>
        <dbReference type="SAM" id="MobiDB-lite"/>
    </source>
</evidence>
<evidence type="ECO:0000259" key="3">
    <source>
        <dbReference type="Pfam" id="PF13406"/>
    </source>
</evidence>